<dbReference type="RefSeq" id="WP_063556753.1">
    <property type="nucleotide sequence ID" value="NZ_LITT01000062.1"/>
</dbReference>
<protein>
    <submittedName>
        <fullName evidence="2">ABC-2 family transporter protein</fullName>
    </submittedName>
</protein>
<feature type="transmembrane region" description="Helical" evidence="1">
    <location>
        <begin position="54"/>
        <end position="74"/>
    </location>
</feature>
<feature type="transmembrane region" description="Helical" evidence="1">
    <location>
        <begin position="135"/>
        <end position="158"/>
    </location>
</feature>
<evidence type="ECO:0000313" key="3">
    <source>
        <dbReference type="Proteomes" id="UP000077407"/>
    </source>
</evidence>
<name>A0A162L1P7_9CLOT</name>
<reference evidence="2 3" key="1">
    <citation type="journal article" date="2015" name="Biotechnol. Bioeng.">
        <title>Genome sequence and phenotypic characterization of Caulobacter segnis.</title>
        <authorList>
            <person name="Patel S."/>
            <person name="Fletcher B."/>
            <person name="Scott D.C."/>
            <person name="Ely B."/>
        </authorList>
    </citation>
    <scope>NUCLEOTIDE SEQUENCE [LARGE SCALE GENOMIC DNA]</scope>
    <source>
        <strain evidence="2 3">ERI-2</strain>
    </source>
</reference>
<dbReference type="OrthoDB" id="1701852at2"/>
<feature type="transmembrane region" description="Helical" evidence="1">
    <location>
        <begin position="21"/>
        <end position="42"/>
    </location>
</feature>
<keyword evidence="1" id="KW-1133">Transmembrane helix</keyword>
<dbReference type="Proteomes" id="UP000077407">
    <property type="component" value="Unassembled WGS sequence"/>
</dbReference>
<dbReference type="Pfam" id="PF12730">
    <property type="entry name" value="ABC2_membrane_4"/>
    <property type="match status" value="1"/>
</dbReference>
<dbReference type="AlphaFoldDB" id="A0A162L1P7"/>
<evidence type="ECO:0000313" key="2">
    <source>
        <dbReference type="EMBL" id="OAA83138.1"/>
    </source>
</evidence>
<proteinExistence type="predicted"/>
<organism evidence="2 3">
    <name type="scientific">Clostridium ljungdahlii</name>
    <dbReference type="NCBI Taxonomy" id="1538"/>
    <lineage>
        <taxon>Bacteria</taxon>
        <taxon>Bacillati</taxon>
        <taxon>Bacillota</taxon>
        <taxon>Clostridia</taxon>
        <taxon>Eubacteriales</taxon>
        <taxon>Clostridiaceae</taxon>
        <taxon>Clostridium</taxon>
    </lineage>
</organism>
<accession>A0A162L1P7</accession>
<dbReference type="EMBL" id="LITT01000062">
    <property type="protein sequence ID" value="OAA83138.1"/>
    <property type="molecule type" value="Genomic_DNA"/>
</dbReference>
<dbReference type="CDD" id="cd21808">
    <property type="entry name" value="ABC-2_lan_permease_MutG"/>
    <property type="match status" value="1"/>
</dbReference>
<keyword evidence="1" id="KW-0812">Transmembrane</keyword>
<feature type="transmembrane region" description="Helical" evidence="1">
    <location>
        <begin position="101"/>
        <end position="123"/>
    </location>
</feature>
<comment type="caution">
    <text evidence="2">The sequence shown here is derived from an EMBL/GenBank/DDBJ whole genome shotgun (WGS) entry which is preliminary data.</text>
</comment>
<gene>
    <name evidence="2" type="ORF">WY13_03466</name>
</gene>
<keyword evidence="1" id="KW-0472">Membrane</keyword>
<dbReference type="InterPro" id="IPR022294">
    <property type="entry name" value="ABC-transptr_permeasesu"/>
</dbReference>
<evidence type="ECO:0000256" key="1">
    <source>
        <dbReference type="SAM" id="Phobius"/>
    </source>
</evidence>
<dbReference type="NCBIfam" id="TIGR03733">
    <property type="entry name" value="lanti_perm_MutG"/>
    <property type="match status" value="1"/>
</dbReference>
<dbReference type="PATRIC" id="fig|1538.10.peg.3541"/>
<sequence length="257" mass="29626">MLSLFRALRADFQKLKHTQIFWIHIVIPIIGAFFFLFCYNLFNKVETIEKHVLYFELLGMVFPLLIGIICSMVVSQEEQAGQFQVLLGSTKSRSISCLSKLITLIFMGMFSLFLALGIVLLGLKLFLHVSNVPYLLYFQVFGWLTFSNIFIYILSFFVSLKFGRGASIFLGIAGMLIAALMITGLGDRCWMYLPWAWGVRFCDFAVLNFMSAAMHKEIPYLLYSIRKASYITGAYTLAMLMLQLLWFEFWEGRKCDE</sequence>
<feature type="transmembrane region" description="Helical" evidence="1">
    <location>
        <begin position="165"/>
        <end position="186"/>
    </location>
</feature>
<feature type="transmembrane region" description="Helical" evidence="1">
    <location>
        <begin position="230"/>
        <end position="247"/>
    </location>
</feature>